<reference evidence="1 2" key="1">
    <citation type="submission" date="2015-01" db="EMBL/GenBank/DDBJ databases">
        <title>Jeotgalibacillus campisalis genome sequencing.</title>
        <authorList>
            <person name="Goh K.M."/>
            <person name="Chan K.-G."/>
            <person name="Yaakop A.S."/>
            <person name="Ee R."/>
            <person name="Gan H.M."/>
            <person name="Chan C.S."/>
        </authorList>
    </citation>
    <scope>NUCLEOTIDE SEQUENCE [LARGE SCALE GENOMIC DNA]</scope>
    <source>
        <strain evidence="1 2">SF-57</strain>
    </source>
</reference>
<evidence type="ECO:0000313" key="2">
    <source>
        <dbReference type="Proteomes" id="UP000031972"/>
    </source>
</evidence>
<accession>A0A0C2RQT9</accession>
<proteinExistence type="predicted"/>
<comment type="caution">
    <text evidence="1">The sequence shown here is derived from an EMBL/GenBank/DDBJ whole genome shotgun (WGS) entry which is preliminary data.</text>
</comment>
<dbReference type="PATRIC" id="fig|220754.4.peg.3171"/>
<keyword evidence="2" id="KW-1185">Reference proteome</keyword>
<protein>
    <submittedName>
        <fullName evidence="1">Uncharacterized protein</fullName>
    </submittedName>
</protein>
<dbReference type="EMBL" id="JXRR01000020">
    <property type="protein sequence ID" value="KIL44099.1"/>
    <property type="molecule type" value="Genomic_DNA"/>
</dbReference>
<dbReference type="Proteomes" id="UP000031972">
    <property type="component" value="Unassembled WGS sequence"/>
</dbReference>
<gene>
    <name evidence="1" type="ORF">KR50_31570</name>
</gene>
<evidence type="ECO:0000313" key="1">
    <source>
        <dbReference type="EMBL" id="KIL44099.1"/>
    </source>
</evidence>
<name>A0A0C2RQT9_9BACL</name>
<organism evidence="1 2">
    <name type="scientific">Jeotgalibacillus campisalis</name>
    <dbReference type="NCBI Taxonomy" id="220754"/>
    <lineage>
        <taxon>Bacteria</taxon>
        <taxon>Bacillati</taxon>
        <taxon>Bacillota</taxon>
        <taxon>Bacilli</taxon>
        <taxon>Bacillales</taxon>
        <taxon>Caryophanaceae</taxon>
        <taxon>Jeotgalibacillus</taxon>
    </lineage>
</organism>
<sequence length="40" mass="4509">MGREVSRFDAGASAWSHPSRFIPQESTPSTAMNLFFFCIE</sequence>
<dbReference type="AlphaFoldDB" id="A0A0C2RQT9"/>